<evidence type="ECO:0000313" key="1">
    <source>
        <dbReference type="EMBL" id="KRQ99258.1"/>
    </source>
</evidence>
<keyword evidence="2" id="KW-1185">Reference proteome</keyword>
<reference evidence="1 2" key="1">
    <citation type="submission" date="2014-03" db="EMBL/GenBank/DDBJ databases">
        <title>Bradyrhizobium valentinum sp. nov., isolated from effective nodules of Lupinus mariae-josephae, a lupine endemic of basic-lime soils in Eastern Spain.</title>
        <authorList>
            <person name="Duran D."/>
            <person name="Rey L."/>
            <person name="Navarro A."/>
            <person name="Busquets A."/>
            <person name="Imperial J."/>
            <person name="Ruiz-Argueso T."/>
        </authorList>
    </citation>
    <scope>NUCLEOTIDE SEQUENCE [LARGE SCALE GENOMIC DNA]</scope>
    <source>
        <strain evidence="1 2">LmjM3</strain>
    </source>
</reference>
<sequence>MLRADVIDKLDPEHVQRWRAVYQRSRRQYIEGACSRVDAEQNLRRLGFRDQALKIEVLIWAAEQQRHLSRLAARENDHAR</sequence>
<dbReference type="RefSeq" id="WP_057853910.1">
    <property type="nucleotide sequence ID" value="NZ_LLXX01000173.1"/>
</dbReference>
<comment type="caution">
    <text evidence="1">The sequence shown here is derived from an EMBL/GenBank/DDBJ whole genome shotgun (WGS) entry which is preliminary data.</text>
</comment>
<gene>
    <name evidence="1" type="ORF">CP49_11715</name>
</gene>
<organism evidence="1 2">
    <name type="scientific">Bradyrhizobium valentinum</name>
    <dbReference type="NCBI Taxonomy" id="1518501"/>
    <lineage>
        <taxon>Bacteria</taxon>
        <taxon>Pseudomonadati</taxon>
        <taxon>Pseudomonadota</taxon>
        <taxon>Alphaproteobacteria</taxon>
        <taxon>Hyphomicrobiales</taxon>
        <taxon>Nitrobacteraceae</taxon>
        <taxon>Bradyrhizobium</taxon>
    </lineage>
</organism>
<accession>A0A0R3KVE3</accession>
<evidence type="ECO:0000313" key="2">
    <source>
        <dbReference type="Proteomes" id="UP000051913"/>
    </source>
</evidence>
<name>A0A0R3KVE3_9BRAD</name>
<proteinExistence type="predicted"/>
<dbReference type="EMBL" id="LLXX01000173">
    <property type="protein sequence ID" value="KRQ99258.1"/>
    <property type="molecule type" value="Genomic_DNA"/>
</dbReference>
<dbReference type="AlphaFoldDB" id="A0A0R3KVE3"/>
<protein>
    <submittedName>
        <fullName evidence="1">Uncharacterized protein</fullName>
    </submittedName>
</protein>
<dbReference type="Proteomes" id="UP000051913">
    <property type="component" value="Unassembled WGS sequence"/>
</dbReference>